<dbReference type="Pfam" id="PF07484">
    <property type="entry name" value="Collar"/>
    <property type="match status" value="1"/>
</dbReference>
<evidence type="ECO:0000313" key="3">
    <source>
        <dbReference type="Proteomes" id="UP000180253"/>
    </source>
</evidence>
<dbReference type="EMBL" id="MNAN01000030">
    <property type="protein sequence ID" value="OHU95596.1"/>
    <property type="molecule type" value="Genomic_DNA"/>
</dbReference>
<dbReference type="STRING" id="327939.BIW53_10245"/>
<dbReference type="SUPFAM" id="SSF88874">
    <property type="entry name" value="Receptor-binding domain of short tail fibre protein gp12"/>
    <property type="match status" value="1"/>
</dbReference>
<sequence>MSTDSYIGTMRPFGGNFAIRSWASCQGQLMAISENTALYSLIGDLYGGDGRTSFGLPDMRGRSPLGIGKMPGGAQYSLAQRGGTEYRTLDLSHMPQHNHSATFTSSGGAVSGQLEVATDGPNQTEPDEQSYLAANTNTDSRMYYKQQGFSPAPTLTQIAGLTIDGGGASGSVAIGMTGSSDAFSIIGPFQVVNWQMVLEGVYPSRS</sequence>
<dbReference type="InterPro" id="IPR037053">
    <property type="entry name" value="Phage_tail_collar_dom_sf"/>
</dbReference>
<dbReference type="RefSeq" id="WP_070991784.1">
    <property type="nucleotide sequence ID" value="NZ_CBCSHD010000002.1"/>
</dbReference>
<protein>
    <recommendedName>
        <fullName evidence="1">Phage tail collar domain-containing protein</fullName>
    </recommendedName>
</protein>
<dbReference type="Gene3D" id="3.90.1340.10">
    <property type="entry name" value="Phage tail collar domain"/>
    <property type="match status" value="1"/>
</dbReference>
<accession>A0A1S1N850</accession>
<dbReference type="Proteomes" id="UP000180253">
    <property type="component" value="Unassembled WGS sequence"/>
</dbReference>
<feature type="domain" description="Phage tail collar" evidence="1">
    <location>
        <begin position="8"/>
        <end position="64"/>
    </location>
</feature>
<keyword evidence="3" id="KW-1185">Reference proteome</keyword>
<dbReference type="OrthoDB" id="9810174at2"/>
<organism evidence="2 3">
    <name type="scientific">Pseudoalteromonas byunsanensis</name>
    <dbReference type="NCBI Taxonomy" id="327939"/>
    <lineage>
        <taxon>Bacteria</taxon>
        <taxon>Pseudomonadati</taxon>
        <taxon>Pseudomonadota</taxon>
        <taxon>Gammaproteobacteria</taxon>
        <taxon>Alteromonadales</taxon>
        <taxon>Pseudoalteromonadaceae</taxon>
        <taxon>Pseudoalteromonas</taxon>
    </lineage>
</organism>
<gene>
    <name evidence="2" type="ORF">BIW53_10245</name>
</gene>
<dbReference type="InterPro" id="IPR011083">
    <property type="entry name" value="Phage_tail_collar_dom"/>
</dbReference>
<name>A0A1S1N850_9GAMM</name>
<proteinExistence type="predicted"/>
<evidence type="ECO:0000313" key="2">
    <source>
        <dbReference type="EMBL" id="OHU95596.1"/>
    </source>
</evidence>
<reference evidence="2 3" key="1">
    <citation type="submission" date="2016-10" db="EMBL/GenBank/DDBJ databases">
        <title>Pseudoalteromonas amylolytica sp. nov., isolated from the surface seawater.</title>
        <authorList>
            <person name="Wu Y.-H."/>
            <person name="Cheng H."/>
            <person name="Jin X.-B."/>
            <person name="Wang C.-S."/>
            <person name="Xu X.-W."/>
        </authorList>
    </citation>
    <scope>NUCLEOTIDE SEQUENCE [LARGE SCALE GENOMIC DNA]</scope>
    <source>
        <strain evidence="2 3">JCM 12483</strain>
    </source>
</reference>
<comment type="caution">
    <text evidence="2">The sequence shown here is derived from an EMBL/GenBank/DDBJ whole genome shotgun (WGS) entry which is preliminary data.</text>
</comment>
<evidence type="ECO:0000259" key="1">
    <source>
        <dbReference type="Pfam" id="PF07484"/>
    </source>
</evidence>
<dbReference type="AlphaFoldDB" id="A0A1S1N850"/>